<evidence type="ECO:0000259" key="1">
    <source>
        <dbReference type="SMART" id="SM00382"/>
    </source>
</evidence>
<dbReference type="EMBL" id="JRQD01000005">
    <property type="protein sequence ID" value="KGM06273.1"/>
    <property type="molecule type" value="Genomic_DNA"/>
</dbReference>
<dbReference type="CDD" id="cd19481">
    <property type="entry name" value="RecA-like_protease"/>
    <property type="match status" value="1"/>
</dbReference>
<dbReference type="InterPro" id="IPR027417">
    <property type="entry name" value="P-loop_NTPase"/>
</dbReference>
<dbReference type="Gene3D" id="3.40.50.300">
    <property type="entry name" value="P-loop containing nucleotide triphosphate hydrolases"/>
    <property type="match status" value="1"/>
</dbReference>
<dbReference type="GO" id="GO:0016887">
    <property type="term" value="F:ATP hydrolysis activity"/>
    <property type="evidence" value="ECO:0007669"/>
    <property type="project" value="InterPro"/>
</dbReference>
<evidence type="ECO:0000313" key="3">
    <source>
        <dbReference type="Proteomes" id="UP000029999"/>
    </source>
</evidence>
<name>A0A0A0BCJ4_9GAMM</name>
<dbReference type="PANTHER" id="PTHR46411">
    <property type="entry name" value="FAMILY ATPASE, PUTATIVE-RELATED"/>
    <property type="match status" value="1"/>
</dbReference>
<dbReference type="SMART" id="SM00382">
    <property type="entry name" value="AAA"/>
    <property type="match status" value="1"/>
</dbReference>
<protein>
    <submittedName>
        <fullName evidence="2">ATPase, AAA family</fullName>
    </submittedName>
</protein>
<dbReference type="PANTHER" id="PTHR46411:SF2">
    <property type="entry name" value="AAA+ ATPASE DOMAIN-CONTAINING PROTEIN"/>
    <property type="match status" value="1"/>
</dbReference>
<dbReference type="InterPro" id="IPR003959">
    <property type="entry name" value="ATPase_AAA_core"/>
</dbReference>
<comment type="caution">
    <text evidence="2">The sequence shown here is derived from an EMBL/GenBank/DDBJ whole genome shotgun (WGS) entry which is preliminary data.</text>
</comment>
<feature type="domain" description="AAA+ ATPase" evidence="1">
    <location>
        <begin position="335"/>
        <end position="462"/>
    </location>
</feature>
<reference evidence="2 3" key="1">
    <citation type="submission" date="2014-09" db="EMBL/GenBank/DDBJ databases">
        <authorList>
            <person name="Grob C."/>
            <person name="Taubert M."/>
            <person name="Howat A.M."/>
            <person name="Burns O.J."/>
            <person name="Dixon J.L."/>
            <person name="Chen Y."/>
            <person name="Murrell J.C."/>
        </authorList>
    </citation>
    <scope>NUCLEOTIDE SEQUENCE [LARGE SCALE GENOMIC DNA]</scope>
    <source>
        <strain evidence="2">L4</strain>
    </source>
</reference>
<sequence>MSFIVSHQFIKATQHAELTPYRDKVTREETVSQGYIKSTDMEIEPRQLSLPALQDMARVADLLEDMKSRRAIDAILLARDGEFDSPIPNFNAFSSTLEAYLKHQLIDGWVYFKKADGKFYPALVTDFSYKPATAHAEESLLVHVCHLSPNLKKGYFGFEHDHLSFSPGDVNKKRINEVLELKQVFKETPALKADYEVSYARYCREVRDQFSEQFVASGLIYTDKTQVNSDGAAIDTKVIHDMPARDVKTHSQLRESCLVDGEDNVLALPEWPLLRVFNLQTHNFVWIHADYLSRYVYDKALKDKLILPQTHHDLLDVLTTNVDVFSGDIIEGKTAGNVILCKGVPGVGKTLTAEIYSELIERPLYLLHSGSLGTSAKDIEANLRVIFSRAERWNCVLLLDEADVFIVSRGDNIEQNAIVAEFLRTMEYFSGLLFMTTNRPSDIDEAIISRCAAIIEYTIPSADNAARIWQVFARQYEFELSDELLAKLMACFQEISPRDMKMLLRLVLRVARNRGVEPDIDVFRQCAMFRAIKITDLALS</sequence>
<dbReference type="RefSeq" id="WP_036315044.1">
    <property type="nucleotide sequence ID" value="NZ_JRQD01000005.1"/>
</dbReference>
<dbReference type="GO" id="GO:0005524">
    <property type="term" value="F:ATP binding"/>
    <property type="evidence" value="ECO:0007669"/>
    <property type="project" value="InterPro"/>
</dbReference>
<gene>
    <name evidence="2" type="ORF">LP43_2147</name>
</gene>
<dbReference type="SUPFAM" id="SSF52540">
    <property type="entry name" value="P-loop containing nucleoside triphosphate hydrolases"/>
    <property type="match status" value="1"/>
</dbReference>
<organism evidence="2 3">
    <name type="scientific">Methylophaga thiooxydans</name>
    <dbReference type="NCBI Taxonomy" id="392484"/>
    <lineage>
        <taxon>Bacteria</taxon>
        <taxon>Pseudomonadati</taxon>
        <taxon>Pseudomonadota</taxon>
        <taxon>Gammaproteobacteria</taxon>
        <taxon>Thiotrichales</taxon>
        <taxon>Piscirickettsiaceae</taxon>
        <taxon>Methylophaga</taxon>
    </lineage>
</organism>
<dbReference type="Pfam" id="PF00004">
    <property type="entry name" value="AAA"/>
    <property type="match status" value="1"/>
</dbReference>
<dbReference type="InterPro" id="IPR003593">
    <property type="entry name" value="AAA+_ATPase"/>
</dbReference>
<dbReference type="AlphaFoldDB" id="A0A0A0BCJ4"/>
<dbReference type="Proteomes" id="UP000029999">
    <property type="component" value="Unassembled WGS sequence"/>
</dbReference>
<accession>A0A0A0BCJ4</accession>
<proteinExistence type="predicted"/>
<dbReference type="STRING" id="392484.LP43_2147"/>
<evidence type="ECO:0000313" key="2">
    <source>
        <dbReference type="EMBL" id="KGM06273.1"/>
    </source>
</evidence>